<feature type="transmembrane region" description="Helical" evidence="17">
    <location>
        <begin position="196"/>
        <end position="216"/>
    </location>
</feature>
<evidence type="ECO:0000256" key="14">
    <source>
        <dbReference type="ARBA" id="ARBA00049296"/>
    </source>
</evidence>
<dbReference type="PANTHER" id="PTHR10989">
    <property type="entry name" value="ANDROGEN-INDUCED PROTEIN 1-RELATED"/>
    <property type="match status" value="1"/>
</dbReference>
<keyword evidence="5 17" id="KW-1133">Transmembrane helix</keyword>
<feature type="transmembrane region" description="Helical" evidence="17">
    <location>
        <begin position="130"/>
        <end position="149"/>
    </location>
</feature>
<dbReference type="GO" id="GO:0016020">
    <property type="term" value="C:membrane"/>
    <property type="evidence" value="ECO:0007669"/>
    <property type="project" value="InterPro"/>
</dbReference>
<evidence type="ECO:0000256" key="16">
    <source>
        <dbReference type="ARBA" id="ARBA00049428"/>
    </source>
</evidence>
<evidence type="ECO:0000256" key="15">
    <source>
        <dbReference type="ARBA" id="ARBA00049322"/>
    </source>
</evidence>
<evidence type="ECO:0000256" key="5">
    <source>
        <dbReference type="ARBA" id="ARBA00022989"/>
    </source>
</evidence>
<accession>A0AAV7P927</accession>
<dbReference type="Pfam" id="PF04750">
    <property type="entry name" value="Far-17a_AIG1"/>
    <property type="match status" value="1"/>
</dbReference>
<dbReference type="GO" id="GO:0012505">
    <property type="term" value="C:endomembrane system"/>
    <property type="evidence" value="ECO:0007669"/>
    <property type="project" value="UniProtKB-SubCell"/>
</dbReference>
<evidence type="ECO:0000256" key="13">
    <source>
        <dbReference type="ARBA" id="ARBA00049221"/>
    </source>
</evidence>
<evidence type="ECO:0000256" key="17">
    <source>
        <dbReference type="SAM" id="Phobius"/>
    </source>
</evidence>
<evidence type="ECO:0000256" key="4">
    <source>
        <dbReference type="ARBA" id="ARBA00022692"/>
    </source>
</evidence>
<evidence type="ECO:0000256" key="1">
    <source>
        <dbReference type="ARBA" id="ARBA00000923"/>
    </source>
</evidence>
<feature type="transmembrane region" description="Helical" evidence="17">
    <location>
        <begin position="46"/>
        <end position="69"/>
    </location>
</feature>
<evidence type="ECO:0000256" key="2">
    <source>
        <dbReference type="ARBA" id="ARBA00004127"/>
    </source>
</evidence>
<proteinExistence type="inferred from homology"/>
<evidence type="ECO:0000256" key="10">
    <source>
        <dbReference type="ARBA" id="ARBA00048680"/>
    </source>
</evidence>
<evidence type="ECO:0000256" key="12">
    <source>
        <dbReference type="ARBA" id="ARBA00048800"/>
    </source>
</evidence>
<dbReference type="AlphaFoldDB" id="A0AAV7P927"/>
<feature type="transmembrane region" description="Helical" evidence="17">
    <location>
        <begin position="161"/>
        <end position="190"/>
    </location>
</feature>
<feature type="transmembrane region" description="Helical" evidence="17">
    <location>
        <begin position="90"/>
        <end position="110"/>
    </location>
</feature>
<reference evidence="18" key="1">
    <citation type="journal article" date="2022" name="bioRxiv">
        <title>Sequencing and chromosome-scale assembly of the giantPleurodeles waltlgenome.</title>
        <authorList>
            <person name="Brown T."/>
            <person name="Elewa A."/>
            <person name="Iarovenko S."/>
            <person name="Subramanian E."/>
            <person name="Araus A.J."/>
            <person name="Petzold A."/>
            <person name="Susuki M."/>
            <person name="Suzuki K.-i.T."/>
            <person name="Hayashi T."/>
            <person name="Toyoda A."/>
            <person name="Oliveira C."/>
            <person name="Osipova E."/>
            <person name="Leigh N.D."/>
            <person name="Simon A."/>
            <person name="Yun M.H."/>
        </authorList>
    </citation>
    <scope>NUCLEOTIDE SEQUENCE</scope>
    <source>
        <strain evidence="18">20211129_DDA</strain>
        <tissue evidence="18">Liver</tissue>
    </source>
</reference>
<comment type="catalytic activity">
    <reaction evidence="14">
        <text>13-(9Z-octadecenoyloxy)-octadecanoate + H2O = 13-hydroxy-octadecanoate + (9Z)-octadecenoate + H(+)</text>
        <dbReference type="Rhea" id="RHEA:52064"/>
        <dbReference type="ChEBI" id="CHEBI:15377"/>
        <dbReference type="ChEBI" id="CHEBI:15378"/>
        <dbReference type="ChEBI" id="CHEBI:30823"/>
        <dbReference type="ChEBI" id="CHEBI:136303"/>
        <dbReference type="ChEBI" id="CHEBI:136304"/>
    </reaction>
    <physiologicalReaction direction="left-to-right" evidence="14">
        <dbReference type="Rhea" id="RHEA:52065"/>
    </physiologicalReaction>
</comment>
<evidence type="ECO:0000256" key="9">
    <source>
        <dbReference type="ARBA" id="ARBA00047863"/>
    </source>
</evidence>
<sequence length="234" mass="26934">MMARGPVLLTLHLAGFAWNIFSVFKNLEVTGLTPRHGAHTYGGRWKYLTFINQVLQTIYFGVSLLTDIVQLLNPDRKRGFGCYLMLLRDCMFSVLAFPVGTFVVSCFWSLYAYDRELVYPKILDTIIPQWLNHSMHTTVLPLLLIELVVCSHEYPSKKKGLLALSVFCFAYMAWLLWIHYASGIWVYPILEKLDSVGMAVFFAVSIVVMAPLYFLGEFLTKRVWAKPQGYKKRK</sequence>
<dbReference type="Proteomes" id="UP001066276">
    <property type="component" value="Chromosome 7"/>
</dbReference>
<comment type="catalytic activity">
    <reaction evidence="15">
        <text>13-(9Z-hexadecenoyloxy)-octadecanoate + H2O = 13-hydroxy-octadecanoate + (9Z)-hexadecenoate + H(+)</text>
        <dbReference type="Rhea" id="RHEA:52076"/>
        <dbReference type="ChEBI" id="CHEBI:15377"/>
        <dbReference type="ChEBI" id="CHEBI:15378"/>
        <dbReference type="ChEBI" id="CHEBI:32372"/>
        <dbReference type="ChEBI" id="CHEBI:136304"/>
        <dbReference type="ChEBI" id="CHEBI:136315"/>
    </reaction>
    <physiologicalReaction direction="left-to-right" evidence="15">
        <dbReference type="Rhea" id="RHEA:52077"/>
    </physiologicalReaction>
</comment>
<evidence type="ECO:0000256" key="8">
    <source>
        <dbReference type="ARBA" id="ARBA00047427"/>
    </source>
</evidence>
<comment type="catalytic activity">
    <reaction evidence="13">
        <text>9-octadecanoyloxy-octadecanoate + H2O = 9-hydroxy-octadecanoate + octadecanoate + H(+)</text>
        <dbReference type="Rhea" id="RHEA:52096"/>
        <dbReference type="ChEBI" id="CHEBI:15377"/>
        <dbReference type="ChEBI" id="CHEBI:15378"/>
        <dbReference type="ChEBI" id="CHEBI:25629"/>
        <dbReference type="ChEBI" id="CHEBI:136286"/>
        <dbReference type="ChEBI" id="CHEBI:136373"/>
    </reaction>
    <physiologicalReaction direction="left-to-right" evidence="13">
        <dbReference type="Rhea" id="RHEA:52097"/>
    </physiologicalReaction>
</comment>
<keyword evidence="19" id="KW-1185">Reference proteome</keyword>
<dbReference type="PANTHER" id="PTHR10989:SF22">
    <property type="entry name" value="ANDROGEN DEPENDENT TFPI REGULATING PROTEIN"/>
    <property type="match status" value="1"/>
</dbReference>
<comment type="caution">
    <text evidence="18">The sequence shown here is derived from an EMBL/GenBank/DDBJ whole genome shotgun (WGS) entry which is preliminary data.</text>
</comment>
<comment type="catalytic activity">
    <reaction evidence="7">
        <text>12-hexadecanoyloxy-octadecanoate + H2O = 12-hydroxyoctadecanoate + hexadecanoate + H(+)</text>
        <dbReference type="Rhea" id="RHEA:52056"/>
        <dbReference type="ChEBI" id="CHEBI:7896"/>
        <dbReference type="ChEBI" id="CHEBI:15377"/>
        <dbReference type="ChEBI" id="CHEBI:15378"/>
        <dbReference type="ChEBI" id="CHEBI:83677"/>
        <dbReference type="ChEBI" id="CHEBI:84201"/>
    </reaction>
    <physiologicalReaction direction="left-to-right" evidence="7">
        <dbReference type="Rhea" id="RHEA:52057"/>
    </physiologicalReaction>
</comment>
<evidence type="ECO:0000313" key="18">
    <source>
        <dbReference type="EMBL" id="KAJ1123093.1"/>
    </source>
</evidence>
<comment type="catalytic activity">
    <reaction evidence="9">
        <text>9-hexadecanoyloxy-octadecanoate + H2O = 9-hydroxy-octadecanoate + hexadecanoate + H(+)</text>
        <dbReference type="Rhea" id="RHEA:52052"/>
        <dbReference type="ChEBI" id="CHEBI:7896"/>
        <dbReference type="ChEBI" id="CHEBI:15377"/>
        <dbReference type="ChEBI" id="CHEBI:15378"/>
        <dbReference type="ChEBI" id="CHEBI:83670"/>
        <dbReference type="ChEBI" id="CHEBI:136286"/>
    </reaction>
    <physiologicalReaction direction="left-to-right" evidence="9">
        <dbReference type="Rhea" id="RHEA:52053"/>
    </physiologicalReaction>
</comment>
<organism evidence="18 19">
    <name type="scientific">Pleurodeles waltl</name>
    <name type="common">Iberian ribbed newt</name>
    <dbReference type="NCBI Taxonomy" id="8319"/>
    <lineage>
        <taxon>Eukaryota</taxon>
        <taxon>Metazoa</taxon>
        <taxon>Chordata</taxon>
        <taxon>Craniata</taxon>
        <taxon>Vertebrata</taxon>
        <taxon>Euteleostomi</taxon>
        <taxon>Amphibia</taxon>
        <taxon>Batrachia</taxon>
        <taxon>Caudata</taxon>
        <taxon>Salamandroidea</taxon>
        <taxon>Salamandridae</taxon>
        <taxon>Pleurodelinae</taxon>
        <taxon>Pleurodeles</taxon>
    </lineage>
</organism>
<dbReference type="EMBL" id="JANPWB010000011">
    <property type="protein sequence ID" value="KAJ1123093.1"/>
    <property type="molecule type" value="Genomic_DNA"/>
</dbReference>
<keyword evidence="4 17" id="KW-0812">Transmembrane</keyword>
<comment type="similarity">
    <text evidence="3">Belongs to the AIG1 family.</text>
</comment>
<evidence type="ECO:0000256" key="6">
    <source>
        <dbReference type="ARBA" id="ARBA00023136"/>
    </source>
</evidence>
<comment type="catalytic activity">
    <reaction evidence="12">
        <text>9-(9Z-octadecenoyloxy)-octadecanoate + H2O = 9-hydroxy-octadecanoate + (9Z)-octadecenoate + H(+)</text>
        <dbReference type="Rhea" id="RHEA:52048"/>
        <dbReference type="ChEBI" id="CHEBI:15377"/>
        <dbReference type="ChEBI" id="CHEBI:15378"/>
        <dbReference type="ChEBI" id="CHEBI:30823"/>
        <dbReference type="ChEBI" id="CHEBI:136282"/>
        <dbReference type="ChEBI" id="CHEBI:136286"/>
    </reaction>
    <physiologicalReaction direction="left-to-right" evidence="12">
        <dbReference type="Rhea" id="RHEA:52049"/>
    </physiologicalReaction>
</comment>
<evidence type="ECO:0008006" key="20">
    <source>
        <dbReference type="Google" id="ProtNLM"/>
    </source>
</evidence>
<comment type="catalytic activity">
    <reaction evidence="16">
        <text>12-(9Z-hexadecenoyloxy)-octadecanoate + H2O = 12-hydroxyoctadecanoate + (9Z)-hexadecenoate + H(+)</text>
        <dbReference type="Rhea" id="RHEA:52072"/>
        <dbReference type="ChEBI" id="CHEBI:15377"/>
        <dbReference type="ChEBI" id="CHEBI:15378"/>
        <dbReference type="ChEBI" id="CHEBI:32372"/>
        <dbReference type="ChEBI" id="CHEBI:84201"/>
        <dbReference type="ChEBI" id="CHEBI:136312"/>
    </reaction>
    <physiologicalReaction direction="left-to-right" evidence="16">
        <dbReference type="Rhea" id="RHEA:52073"/>
    </physiologicalReaction>
</comment>
<protein>
    <recommendedName>
        <fullName evidence="20">Androgen-dependent TFPI-regulating protein</fullName>
    </recommendedName>
</protein>
<evidence type="ECO:0000256" key="3">
    <source>
        <dbReference type="ARBA" id="ARBA00009300"/>
    </source>
</evidence>
<name>A0AAV7P927_PLEWA</name>
<evidence type="ECO:0000256" key="11">
    <source>
        <dbReference type="ARBA" id="ARBA00048701"/>
    </source>
</evidence>
<keyword evidence="6 17" id="KW-0472">Membrane</keyword>
<comment type="catalytic activity">
    <reaction evidence="10">
        <text>12-octadecanoyloxy-octadecanoate + H2O = 12-hydroxyoctadecanoate + octadecanoate + H(+)</text>
        <dbReference type="Rhea" id="RHEA:52080"/>
        <dbReference type="ChEBI" id="CHEBI:15377"/>
        <dbReference type="ChEBI" id="CHEBI:15378"/>
        <dbReference type="ChEBI" id="CHEBI:25629"/>
        <dbReference type="ChEBI" id="CHEBI:84201"/>
        <dbReference type="ChEBI" id="CHEBI:136330"/>
    </reaction>
    <physiologicalReaction direction="left-to-right" evidence="10">
        <dbReference type="Rhea" id="RHEA:52081"/>
    </physiologicalReaction>
</comment>
<evidence type="ECO:0000256" key="7">
    <source>
        <dbReference type="ARBA" id="ARBA00047368"/>
    </source>
</evidence>
<comment type="subcellular location">
    <subcellularLocation>
        <location evidence="2">Endomembrane system</location>
        <topology evidence="2">Multi-pass membrane protein</topology>
    </subcellularLocation>
</comment>
<dbReference type="InterPro" id="IPR006838">
    <property type="entry name" value="ADTRP_AIG1"/>
</dbReference>
<comment type="catalytic activity">
    <reaction evidence="11">
        <text>12-(9Z-octadecenoyloxy)-octadecanoate + H2O = 12-hydroxyoctadecanoate + (9Z)-octadecenoate + H(+)</text>
        <dbReference type="Rhea" id="RHEA:52060"/>
        <dbReference type="ChEBI" id="CHEBI:15377"/>
        <dbReference type="ChEBI" id="CHEBI:15378"/>
        <dbReference type="ChEBI" id="CHEBI:30823"/>
        <dbReference type="ChEBI" id="CHEBI:84201"/>
        <dbReference type="ChEBI" id="CHEBI:136302"/>
    </reaction>
    <physiologicalReaction direction="left-to-right" evidence="11">
        <dbReference type="Rhea" id="RHEA:52061"/>
    </physiologicalReaction>
</comment>
<gene>
    <name evidence="18" type="ORF">NDU88_001566</name>
</gene>
<comment type="catalytic activity">
    <reaction evidence="1">
        <text>9-(9Z-hexadecenoyloxy)-octadecanoate + H2O = (9Z)-hexadecenoate + 9-hydroxy-octadecanoate + H(+)</text>
        <dbReference type="Rhea" id="RHEA:52068"/>
        <dbReference type="ChEBI" id="CHEBI:15377"/>
        <dbReference type="ChEBI" id="CHEBI:15378"/>
        <dbReference type="ChEBI" id="CHEBI:32372"/>
        <dbReference type="ChEBI" id="CHEBI:136286"/>
        <dbReference type="ChEBI" id="CHEBI:136309"/>
    </reaction>
    <physiologicalReaction direction="left-to-right" evidence="1">
        <dbReference type="Rhea" id="RHEA:52069"/>
    </physiologicalReaction>
</comment>
<comment type="catalytic activity">
    <reaction evidence="8">
        <text>13-octadecanoyloxy-octadecanoate + H2O = 13-hydroxy-octadecanoate + octadecanoate + H(+)</text>
        <dbReference type="Rhea" id="RHEA:52084"/>
        <dbReference type="ChEBI" id="CHEBI:15377"/>
        <dbReference type="ChEBI" id="CHEBI:15378"/>
        <dbReference type="ChEBI" id="CHEBI:25629"/>
        <dbReference type="ChEBI" id="CHEBI:136304"/>
        <dbReference type="ChEBI" id="CHEBI:136335"/>
    </reaction>
    <physiologicalReaction direction="left-to-right" evidence="8">
        <dbReference type="Rhea" id="RHEA:52085"/>
    </physiologicalReaction>
</comment>
<evidence type="ECO:0000313" key="19">
    <source>
        <dbReference type="Proteomes" id="UP001066276"/>
    </source>
</evidence>